<evidence type="ECO:0000256" key="1">
    <source>
        <dbReference type="SAM" id="Phobius"/>
    </source>
</evidence>
<feature type="transmembrane region" description="Helical" evidence="1">
    <location>
        <begin position="235"/>
        <end position="254"/>
    </location>
</feature>
<dbReference type="InterPro" id="IPR020846">
    <property type="entry name" value="MFS_dom"/>
</dbReference>
<accession>A0A8D5ZIY9</accession>
<feature type="transmembrane region" description="Helical" evidence="1">
    <location>
        <begin position="37"/>
        <end position="64"/>
    </location>
</feature>
<dbReference type="RefSeq" id="WP_221289684.1">
    <property type="nucleotide sequence ID" value="NZ_AP024597.1"/>
</dbReference>
<gene>
    <name evidence="3" type="ORF">KN1_09890</name>
</gene>
<feature type="transmembrane region" description="Helical" evidence="1">
    <location>
        <begin position="76"/>
        <end position="94"/>
    </location>
</feature>
<dbReference type="Pfam" id="PF07690">
    <property type="entry name" value="MFS_1"/>
    <property type="match status" value="1"/>
</dbReference>
<feature type="transmembrane region" description="Helical" evidence="1">
    <location>
        <begin position="292"/>
        <end position="315"/>
    </location>
</feature>
<protein>
    <submittedName>
        <fullName evidence="3">MFS transporter</fullName>
    </submittedName>
</protein>
<proteinExistence type="predicted"/>
<dbReference type="AlphaFoldDB" id="A0A8D5ZIY9"/>
<organism evidence="3 4">
    <name type="scientific">Stygiolobus caldivivus</name>
    <dbReference type="NCBI Taxonomy" id="2824673"/>
    <lineage>
        <taxon>Archaea</taxon>
        <taxon>Thermoproteota</taxon>
        <taxon>Thermoprotei</taxon>
        <taxon>Sulfolobales</taxon>
        <taxon>Sulfolobaceae</taxon>
        <taxon>Stygiolobus</taxon>
    </lineage>
</organism>
<dbReference type="KEGG" id="csty:KN1_09890"/>
<keyword evidence="1" id="KW-1133">Transmembrane helix</keyword>
<dbReference type="InterPro" id="IPR011701">
    <property type="entry name" value="MFS"/>
</dbReference>
<dbReference type="PROSITE" id="PS50850">
    <property type="entry name" value="MFS"/>
    <property type="match status" value="1"/>
</dbReference>
<reference evidence="3 4" key="1">
    <citation type="submission" date="2021-04" db="EMBL/GenBank/DDBJ databases">
        <title>Complete genome sequence of Stygiolobus sp. KN-1.</title>
        <authorList>
            <person name="Nakamura K."/>
            <person name="Sakai H."/>
            <person name="Kurosawa N."/>
        </authorList>
    </citation>
    <scope>NUCLEOTIDE SEQUENCE [LARGE SCALE GENOMIC DNA]</scope>
    <source>
        <strain evidence="3 4">KN-1</strain>
    </source>
</reference>
<dbReference type="InterPro" id="IPR036259">
    <property type="entry name" value="MFS_trans_sf"/>
</dbReference>
<keyword evidence="1" id="KW-0472">Membrane</keyword>
<feature type="transmembrane region" description="Helical" evidence="1">
    <location>
        <begin position="100"/>
        <end position="124"/>
    </location>
</feature>
<feature type="transmembrane region" description="Helical" evidence="1">
    <location>
        <begin position="327"/>
        <end position="353"/>
    </location>
</feature>
<keyword evidence="1" id="KW-0812">Transmembrane</keyword>
<feature type="transmembrane region" description="Helical" evidence="1">
    <location>
        <begin position="206"/>
        <end position="229"/>
    </location>
</feature>
<dbReference type="Proteomes" id="UP000825123">
    <property type="component" value="Chromosome"/>
</dbReference>
<dbReference type="SUPFAM" id="SSF103473">
    <property type="entry name" value="MFS general substrate transporter"/>
    <property type="match status" value="1"/>
</dbReference>
<dbReference type="PANTHER" id="PTHR23531">
    <property type="entry name" value="QUINOLENE RESISTANCE PROTEIN NORA"/>
    <property type="match status" value="1"/>
</dbReference>
<evidence type="ECO:0000259" key="2">
    <source>
        <dbReference type="PROSITE" id="PS50850"/>
    </source>
</evidence>
<evidence type="ECO:0000313" key="3">
    <source>
        <dbReference type="EMBL" id="BCU69692.1"/>
    </source>
</evidence>
<sequence>MKRPLPIIPALIIIAITFSLRASNNMLITTVPLIAEYYFHFPSILIGIISSLAAIFSFISSGFLNSRLKSTKRRKAFIISSVAYAVTFPLFFFADSLNIWFLAPVLGFAMGLLMPNIMTYASLFKDQRLRERMLSLYTLALSTSLIIGPLIESAILLRFSLFQAFLPFSVFAILVAIISPLIKFPQEGTEKEDGRVRVWEKDEFKLSVSLNLMYGIPFGMLTTFGGIYAVEQFKASYSLATALFGVFFATSFLGRLILTISPPKNIWAPVWISTSLTLTGLLMVFLAPNLSVYILALIVLGIPHGLTYPVSLISLSRGFPVEERSVANSYFSAIMMGFSSFIPIIISSVVNFFGIRNSFAILTVISLGFSLFILRIFLRERVM</sequence>
<dbReference type="GeneID" id="66162737"/>
<dbReference type="EMBL" id="AP024597">
    <property type="protein sequence ID" value="BCU69692.1"/>
    <property type="molecule type" value="Genomic_DNA"/>
</dbReference>
<name>A0A8D5ZIY9_9CREN</name>
<keyword evidence="4" id="KW-1185">Reference proteome</keyword>
<dbReference type="GO" id="GO:0022857">
    <property type="term" value="F:transmembrane transporter activity"/>
    <property type="evidence" value="ECO:0007669"/>
    <property type="project" value="InterPro"/>
</dbReference>
<feature type="transmembrane region" description="Helical" evidence="1">
    <location>
        <begin position="359"/>
        <end position="378"/>
    </location>
</feature>
<feature type="transmembrane region" description="Helical" evidence="1">
    <location>
        <begin position="266"/>
        <end position="286"/>
    </location>
</feature>
<dbReference type="Gene3D" id="1.20.1250.20">
    <property type="entry name" value="MFS general substrate transporter like domains"/>
    <property type="match status" value="2"/>
</dbReference>
<dbReference type="PANTHER" id="PTHR23531:SF1">
    <property type="entry name" value="QUINOLENE RESISTANCE PROTEIN NORA"/>
    <property type="match status" value="1"/>
</dbReference>
<feature type="domain" description="Major facilitator superfamily (MFS) profile" evidence="2">
    <location>
        <begin position="160"/>
        <end position="383"/>
    </location>
</feature>
<feature type="transmembrane region" description="Helical" evidence="1">
    <location>
        <begin position="136"/>
        <end position="159"/>
    </location>
</feature>
<evidence type="ECO:0000313" key="4">
    <source>
        <dbReference type="Proteomes" id="UP000825123"/>
    </source>
</evidence>
<dbReference type="InterPro" id="IPR052714">
    <property type="entry name" value="MFS_Exporter"/>
</dbReference>
<feature type="transmembrane region" description="Helical" evidence="1">
    <location>
        <begin position="165"/>
        <end position="185"/>
    </location>
</feature>